<dbReference type="RefSeq" id="WP_344343670.1">
    <property type="nucleotide sequence ID" value="NZ_BAAAQT010000006.1"/>
</dbReference>
<dbReference type="SUPFAM" id="SSF53041">
    <property type="entry name" value="Resolvase-like"/>
    <property type="match status" value="1"/>
</dbReference>
<dbReference type="InterPro" id="IPR036597">
    <property type="entry name" value="Fido-like_dom_sf"/>
</dbReference>
<feature type="region of interest" description="Disordered" evidence="1">
    <location>
        <begin position="238"/>
        <end position="298"/>
    </location>
</feature>
<name>A0ABP5MLH6_9MICO</name>
<accession>A0ABP5MLH6</accession>
<reference evidence="4" key="1">
    <citation type="journal article" date="2019" name="Int. J. Syst. Evol. Microbiol.">
        <title>The Global Catalogue of Microorganisms (GCM) 10K type strain sequencing project: providing services to taxonomists for standard genome sequencing and annotation.</title>
        <authorList>
            <consortium name="The Broad Institute Genomics Platform"/>
            <consortium name="The Broad Institute Genome Sequencing Center for Infectious Disease"/>
            <person name="Wu L."/>
            <person name="Ma J."/>
        </authorList>
    </citation>
    <scope>NUCLEOTIDE SEQUENCE [LARGE SCALE GENOMIC DNA]</scope>
    <source>
        <strain evidence="4">JCM 16026</strain>
    </source>
</reference>
<dbReference type="Proteomes" id="UP001501599">
    <property type="component" value="Unassembled WGS sequence"/>
</dbReference>
<proteinExistence type="predicted"/>
<keyword evidence="4" id="KW-1185">Reference proteome</keyword>
<evidence type="ECO:0000313" key="3">
    <source>
        <dbReference type="EMBL" id="GAA2174912.1"/>
    </source>
</evidence>
<dbReference type="EMBL" id="BAAAQT010000006">
    <property type="protein sequence ID" value="GAA2174912.1"/>
    <property type="molecule type" value="Genomic_DNA"/>
</dbReference>
<dbReference type="Gene3D" id="1.10.3290.10">
    <property type="entry name" value="Fido-like domain"/>
    <property type="match status" value="1"/>
</dbReference>
<protein>
    <recommendedName>
        <fullName evidence="2">Resolvase/invertase-type recombinase catalytic domain-containing protein</fullName>
    </recommendedName>
</protein>
<dbReference type="Gene3D" id="3.40.50.1390">
    <property type="entry name" value="Resolvase, N-terminal catalytic domain"/>
    <property type="match status" value="1"/>
</dbReference>
<dbReference type="InterPro" id="IPR036162">
    <property type="entry name" value="Resolvase-like_N_sf"/>
</dbReference>
<evidence type="ECO:0000259" key="2">
    <source>
        <dbReference type="Pfam" id="PF00239"/>
    </source>
</evidence>
<comment type="caution">
    <text evidence="3">The sequence shown here is derived from an EMBL/GenBank/DDBJ whole genome shotgun (WGS) entry which is preliminary data.</text>
</comment>
<evidence type="ECO:0000313" key="4">
    <source>
        <dbReference type="Proteomes" id="UP001501599"/>
    </source>
</evidence>
<organism evidence="3 4">
    <name type="scientific">Agrococcus versicolor</name>
    <dbReference type="NCBI Taxonomy" id="501482"/>
    <lineage>
        <taxon>Bacteria</taxon>
        <taxon>Bacillati</taxon>
        <taxon>Actinomycetota</taxon>
        <taxon>Actinomycetes</taxon>
        <taxon>Micrococcales</taxon>
        <taxon>Microbacteriaceae</taxon>
        <taxon>Agrococcus</taxon>
    </lineage>
</organism>
<dbReference type="InterPro" id="IPR006119">
    <property type="entry name" value="Resolv_N"/>
</dbReference>
<evidence type="ECO:0000256" key="1">
    <source>
        <dbReference type="SAM" id="MobiDB-lite"/>
    </source>
</evidence>
<feature type="compositionally biased region" description="Low complexity" evidence="1">
    <location>
        <begin position="245"/>
        <end position="260"/>
    </location>
</feature>
<gene>
    <name evidence="3" type="ORF">GCM10009846_22680</name>
</gene>
<dbReference type="Pfam" id="PF00239">
    <property type="entry name" value="Resolvase"/>
    <property type="match status" value="1"/>
</dbReference>
<feature type="domain" description="Resolvase/invertase-type recombinase catalytic" evidence="2">
    <location>
        <begin position="177"/>
        <end position="245"/>
    </location>
</feature>
<sequence>MPGVPKRCIETHFHRNAAPPVFGTFWAHPLREGNGRTTILFLHDVAQHSRSRLDFGRVDPDTWNARADVSRPRDVLSGTTYPHEIAPLFEAIATRRTTGEQSDDVAIEGLIARLIASTTPSPGTRHYRPVVGRRRPHVATATGQDVRPEEWSGDDHRLRVRLDARPEPRLACAELEAADCTRVYVDHGESSRHAQRPQWLACLDRLEPVDVLVFRALDRIAGTERMAIDTLMQLKDRPVEVSAASRSQRSIRPPRPTRSSGRSRPHSRSCASTPSVRTPAAALAMRAPRAASAAGPRS</sequence>
<feature type="compositionally biased region" description="Low complexity" evidence="1">
    <location>
        <begin position="279"/>
        <end position="298"/>
    </location>
</feature>